<evidence type="ECO:0000256" key="15">
    <source>
        <dbReference type="ARBA" id="ARBA00023329"/>
    </source>
</evidence>
<dbReference type="Proteomes" id="UP001303115">
    <property type="component" value="Unassembled WGS sequence"/>
</dbReference>
<feature type="region of interest" description="Disordered" evidence="21">
    <location>
        <begin position="749"/>
        <end position="784"/>
    </location>
</feature>
<feature type="transmembrane region" description="Helical" evidence="22">
    <location>
        <begin position="518"/>
        <end position="540"/>
    </location>
</feature>
<evidence type="ECO:0000256" key="18">
    <source>
        <dbReference type="ARBA" id="ARBA00024621"/>
    </source>
</evidence>
<feature type="compositionally biased region" description="Basic and acidic residues" evidence="21">
    <location>
        <begin position="21"/>
        <end position="34"/>
    </location>
</feature>
<dbReference type="InterPro" id="IPR018108">
    <property type="entry name" value="MCP_transmembrane"/>
</dbReference>
<keyword evidence="9" id="KW-0496">Mitochondrion</keyword>
<evidence type="ECO:0000313" key="23">
    <source>
        <dbReference type="EMBL" id="KAK4041022.1"/>
    </source>
</evidence>
<dbReference type="GO" id="GO:0061709">
    <property type="term" value="P:reticulophagy"/>
    <property type="evidence" value="ECO:0007669"/>
    <property type="project" value="TreeGrafter"/>
</dbReference>
<evidence type="ECO:0000256" key="5">
    <source>
        <dbReference type="ARBA" id="ARBA00006185"/>
    </source>
</evidence>
<keyword evidence="9" id="KW-0999">Mitochondrion inner membrane</keyword>
<comment type="catalytic activity">
    <reaction evidence="19">
        <text>a 1,2-diacyl-sn-glycero-3-phosphocholine(in) = a 1,2-diacyl-sn-glycero-3-phosphocholine(out)</text>
        <dbReference type="Rhea" id="RHEA:38571"/>
        <dbReference type="ChEBI" id="CHEBI:57643"/>
    </reaction>
</comment>
<dbReference type="GO" id="GO:0000422">
    <property type="term" value="P:autophagy of mitochondrion"/>
    <property type="evidence" value="ECO:0007669"/>
    <property type="project" value="TreeGrafter"/>
</dbReference>
<feature type="repeat" description="Solcar" evidence="20">
    <location>
        <begin position="979"/>
        <end position="1063"/>
    </location>
</feature>
<keyword evidence="13" id="KW-0445">Lipid transport</keyword>
<keyword evidence="10 22" id="KW-1133">Transmembrane helix</keyword>
<keyword evidence="12" id="KW-0333">Golgi apparatus</keyword>
<dbReference type="Pfam" id="PF00153">
    <property type="entry name" value="Mito_carr"/>
    <property type="match status" value="3"/>
</dbReference>
<proteinExistence type="inferred from homology"/>
<dbReference type="InterPro" id="IPR023395">
    <property type="entry name" value="MCP_dom_sf"/>
</dbReference>
<feature type="region of interest" description="Disordered" evidence="21">
    <location>
        <begin position="21"/>
        <end position="40"/>
    </location>
</feature>
<evidence type="ECO:0000256" key="8">
    <source>
        <dbReference type="ARBA" id="ARBA00022692"/>
    </source>
</evidence>
<evidence type="ECO:0000256" key="3">
    <source>
        <dbReference type="ARBA" id="ARBA00004511"/>
    </source>
</evidence>
<dbReference type="PROSITE" id="PS50920">
    <property type="entry name" value="SOLCAR"/>
    <property type="match status" value="3"/>
</dbReference>
<feature type="region of interest" description="Disordered" evidence="21">
    <location>
        <begin position="796"/>
        <end position="819"/>
    </location>
</feature>
<evidence type="ECO:0000256" key="11">
    <source>
        <dbReference type="ARBA" id="ARBA00023006"/>
    </source>
</evidence>
<feature type="region of interest" description="Disordered" evidence="21">
    <location>
        <begin position="59"/>
        <end position="164"/>
    </location>
</feature>
<evidence type="ECO:0000256" key="1">
    <source>
        <dbReference type="ARBA" id="ARBA00004439"/>
    </source>
</evidence>
<evidence type="ECO:0000313" key="24">
    <source>
        <dbReference type="Proteomes" id="UP001303115"/>
    </source>
</evidence>
<dbReference type="PANTHER" id="PTHR13038">
    <property type="entry name" value="APG9 AUTOPHAGY 9"/>
    <property type="match status" value="1"/>
</dbReference>
<evidence type="ECO:0000256" key="7">
    <source>
        <dbReference type="ARBA" id="ARBA00022448"/>
    </source>
</evidence>
<dbReference type="EMBL" id="MU854365">
    <property type="protein sequence ID" value="KAK4041022.1"/>
    <property type="molecule type" value="Genomic_DNA"/>
</dbReference>
<feature type="transmembrane region" description="Helical" evidence="22">
    <location>
        <begin position="263"/>
        <end position="284"/>
    </location>
</feature>
<evidence type="ECO:0000256" key="14">
    <source>
        <dbReference type="ARBA" id="ARBA00023136"/>
    </source>
</evidence>
<reference evidence="24" key="1">
    <citation type="journal article" date="2023" name="Mol. Phylogenet. Evol.">
        <title>Genome-scale phylogeny and comparative genomics of the fungal order Sordariales.</title>
        <authorList>
            <person name="Hensen N."/>
            <person name="Bonometti L."/>
            <person name="Westerberg I."/>
            <person name="Brannstrom I.O."/>
            <person name="Guillou S."/>
            <person name="Cros-Aarteil S."/>
            <person name="Calhoun S."/>
            <person name="Haridas S."/>
            <person name="Kuo A."/>
            <person name="Mondo S."/>
            <person name="Pangilinan J."/>
            <person name="Riley R."/>
            <person name="LaButti K."/>
            <person name="Andreopoulos B."/>
            <person name="Lipzen A."/>
            <person name="Chen C."/>
            <person name="Yan M."/>
            <person name="Daum C."/>
            <person name="Ng V."/>
            <person name="Clum A."/>
            <person name="Steindorff A."/>
            <person name="Ohm R.A."/>
            <person name="Martin F."/>
            <person name="Silar P."/>
            <person name="Natvig D.O."/>
            <person name="Lalanne C."/>
            <person name="Gautier V."/>
            <person name="Ament-Velasquez S.L."/>
            <person name="Kruys A."/>
            <person name="Hutchinson M.I."/>
            <person name="Powell A.J."/>
            <person name="Barry K."/>
            <person name="Miller A.N."/>
            <person name="Grigoriev I.V."/>
            <person name="Debuchy R."/>
            <person name="Gladieux P."/>
            <person name="Hiltunen Thoren M."/>
            <person name="Johannesson H."/>
        </authorList>
    </citation>
    <scope>NUCLEOTIDE SEQUENCE [LARGE SCALE GENOMIC DNA]</scope>
    <source>
        <strain evidence="24">CBS 284.82</strain>
    </source>
</reference>
<dbReference type="GO" id="GO:0006869">
    <property type="term" value="P:lipid transport"/>
    <property type="evidence" value="ECO:0007669"/>
    <property type="project" value="UniProtKB-KW"/>
</dbReference>
<feature type="repeat" description="Solcar" evidence="20">
    <location>
        <begin position="1072"/>
        <end position="1158"/>
    </location>
</feature>
<evidence type="ECO:0000256" key="17">
    <source>
        <dbReference type="ARBA" id="ARBA00024615"/>
    </source>
</evidence>
<dbReference type="GO" id="GO:0034727">
    <property type="term" value="P:piecemeal microautophagy of the nucleus"/>
    <property type="evidence" value="ECO:0007669"/>
    <property type="project" value="TreeGrafter"/>
</dbReference>
<dbReference type="GO" id="GO:0000139">
    <property type="term" value="C:Golgi membrane"/>
    <property type="evidence" value="ECO:0007669"/>
    <property type="project" value="UniProtKB-SubCell"/>
</dbReference>
<evidence type="ECO:0000256" key="19">
    <source>
        <dbReference type="ARBA" id="ARBA00024631"/>
    </source>
</evidence>
<evidence type="ECO:0000256" key="9">
    <source>
        <dbReference type="ARBA" id="ARBA00022792"/>
    </source>
</evidence>
<dbReference type="FunFam" id="1.50.40.10:FF:000029">
    <property type="entry name" value="Solute carrier family 25 member 28"/>
    <property type="match status" value="1"/>
</dbReference>
<keyword evidence="14 20" id="KW-0472">Membrane</keyword>
<dbReference type="Pfam" id="PF04109">
    <property type="entry name" value="ATG9"/>
    <property type="match status" value="1"/>
</dbReference>
<evidence type="ECO:0000256" key="2">
    <source>
        <dbReference type="ARBA" id="ARBA00004477"/>
    </source>
</evidence>
<evidence type="ECO:0000256" key="13">
    <source>
        <dbReference type="ARBA" id="ARBA00023055"/>
    </source>
</evidence>
<evidence type="ECO:0000256" key="21">
    <source>
        <dbReference type="SAM" id="MobiDB-lite"/>
    </source>
</evidence>
<comment type="caution">
    <text evidence="23">The sequence shown here is derived from an EMBL/GenBank/DDBJ whole genome shotgun (WGS) entry which is preliminary data.</text>
</comment>
<dbReference type="GO" id="GO:0034045">
    <property type="term" value="C:phagophore assembly site membrane"/>
    <property type="evidence" value="ECO:0007669"/>
    <property type="project" value="UniProtKB-SubCell"/>
</dbReference>
<evidence type="ECO:0000256" key="20">
    <source>
        <dbReference type="PROSITE-ProRule" id="PRU00282"/>
    </source>
</evidence>
<comment type="catalytic activity">
    <reaction evidence="18">
        <text>a 1,2-diacyl-sn-glycero-3-phospho-(1D-myo-inositol-3-phosphate)(in) = a 1,2-diacyl-sn-glycero-3-phospho-(1D-myo-inositol-3-phosphate)(out)</text>
        <dbReference type="Rhea" id="RHEA:67920"/>
        <dbReference type="ChEBI" id="CHEBI:58088"/>
    </reaction>
</comment>
<keyword evidence="8 20" id="KW-0812">Transmembrane</keyword>
<protein>
    <recommendedName>
        <fullName evidence="6">Autophagy-related protein 9</fullName>
    </recommendedName>
</protein>
<accession>A0AAN6PI15</accession>
<dbReference type="SUPFAM" id="SSF103506">
    <property type="entry name" value="Mitochondrial carrier"/>
    <property type="match status" value="1"/>
</dbReference>
<dbReference type="GO" id="GO:0034497">
    <property type="term" value="P:protein localization to phagophore assembly site"/>
    <property type="evidence" value="ECO:0007669"/>
    <property type="project" value="TreeGrafter"/>
</dbReference>
<dbReference type="GO" id="GO:0005776">
    <property type="term" value="C:autophagosome"/>
    <property type="evidence" value="ECO:0007669"/>
    <property type="project" value="TreeGrafter"/>
</dbReference>
<keyword evidence="15" id="KW-0968">Cytoplasmic vesicle</keyword>
<name>A0AAN6PI15_9PEZI</name>
<dbReference type="PANTHER" id="PTHR13038:SF10">
    <property type="entry name" value="AUTOPHAGY-RELATED PROTEIN 9"/>
    <property type="match status" value="1"/>
</dbReference>
<comment type="catalytic activity">
    <reaction evidence="16">
        <text>a 1,2-diacyl-sn-glycero-3-phospho-L-serine(in) = a 1,2-diacyl-sn-glycero-3-phospho-L-serine(out)</text>
        <dbReference type="Rhea" id="RHEA:38663"/>
        <dbReference type="ChEBI" id="CHEBI:57262"/>
    </reaction>
</comment>
<feature type="transmembrane region" description="Helical" evidence="22">
    <location>
        <begin position="435"/>
        <end position="460"/>
    </location>
</feature>
<evidence type="ECO:0000256" key="12">
    <source>
        <dbReference type="ARBA" id="ARBA00023034"/>
    </source>
</evidence>
<evidence type="ECO:0000256" key="4">
    <source>
        <dbReference type="ARBA" id="ARBA00004653"/>
    </source>
</evidence>
<keyword evidence="24" id="KW-1185">Reference proteome</keyword>
<keyword evidence="7" id="KW-0813">Transport</keyword>
<feature type="repeat" description="Solcar" evidence="20">
    <location>
        <begin position="1165"/>
        <end position="1256"/>
    </location>
</feature>
<feature type="compositionally biased region" description="Polar residues" evidence="21">
    <location>
        <begin position="856"/>
        <end position="869"/>
    </location>
</feature>
<keyword evidence="11" id="KW-0072">Autophagy</keyword>
<feature type="region of interest" description="Disordered" evidence="21">
    <location>
        <begin position="846"/>
        <end position="877"/>
    </location>
</feature>
<evidence type="ECO:0000256" key="6">
    <source>
        <dbReference type="ARBA" id="ARBA00018074"/>
    </source>
</evidence>
<dbReference type="InterPro" id="IPR007241">
    <property type="entry name" value="Autophagy-rel_prot_9"/>
</dbReference>
<evidence type="ECO:0000256" key="22">
    <source>
        <dbReference type="SAM" id="Phobius"/>
    </source>
</evidence>
<dbReference type="AlphaFoldDB" id="A0AAN6PI15"/>
<evidence type="ECO:0000256" key="16">
    <source>
        <dbReference type="ARBA" id="ARBA00024479"/>
    </source>
</evidence>
<sequence>MTSNPFSKLVLTSQGRSFYQDLRRREEDEDRAGLLDEENLNQNFHDYDLEHAHDLGVEDSRTTLGGAPSPTSRSRGRQGGRPLKDDRSTWAPQEDEGDNDVPASLLVERHEVDTESLPGQSRKKRGKQPAAVPGPPKARAQWETTQAQQRLHDDDSFGPSRRGHGLPNSLFTGMVSGNAKKKAEWRWANVSNLDNFIKDVYDYYVGNGMWCILVERGLHLVNVAFVAFLLTFLSQCLDYGKLSSSKKLSQIIIPQCTKNMSGLWNLGLWVFAFYFIWKSIQYLLDLRRLRNIREFYLHLLNIPDQDMETITWQEVVARVMALRDQNPKTATTLTATQRQWLGSQSKERLDASDIANRLMRRENYLIALFNKDVLDLTIPLPFSHNRQLFSRTMEWLLMFSILDFVFDERGQVNQEFIRSERRAELSSKLRGRFRFTGAMVFILSPFLVGYLMVVYFLMYFHQVQKNPSVLTSRTYTPLAEWKFREFNELPHIFRKRLDMSYPFASHYINQFPKAKTEMFARTVAFISGSLATVLGVASVLDSESFLGFEITPDRTVLFYAAILAGIWTAARSSISEENSVFDPEFAMRNVIQCTHYEPDHWKNRLHSFDIKQEFSELYKPKWVVFFEEILSIMSIPMVLAHSLPKSSDHIIDFFREFTIHVDGLGYVCTFAEFDFKKGIGRAKGNNDGGDGDVREDYYSTKHGKMEASYYGFMGNYGNFALNPRTGAASYLPPGARNQFHPPPVWPSISSPPPAADLQTSKMGRERARGGAPTRELRYGPAMPQSSPMASILLDPHHHPPNAHLAGRTTHTARHQRGGSQRVIEEALEDDGEVGDAGGRLDEEEAYESGGALDESAWQTSPARTLSRENSAAEAGRAPDAGVVHMIYQFNQAQLNRRPGGQPQNLETSSSPPYIASLGASAIAAQKLHRAPPARLLPATSFIFTLALDVGAPGAVASPMAQPNAEPVEDYDYESLPPNFSLLQNMTAGAFAGIAEHCAMYPIDAIKILNPASSNVGTGVIQATYRMASSEGVLSLWRGMSSVIVGAGPAHAVYFATYEAVKHVMGGNRAGVHHPLAAATSGACATIASDALMNPFDVIKQRMQIQNSAKMYRSMLDCAKYVYRQEGLAAFYVSYPTTLSMTVPFTALQFLAYESISTSMNPVKKYDPVTHCLAGAVAGGFAAALTTPMDVIKTMLQTRGSAADAELRTVNGFMAGCRLLYQREGARGFFKGVRPRVLTTMPSTAICWSAYEASKAYFIHQNSKTSS</sequence>
<organism evidence="23 24">
    <name type="scientific">Parachaetomium inaequale</name>
    <dbReference type="NCBI Taxonomy" id="2588326"/>
    <lineage>
        <taxon>Eukaryota</taxon>
        <taxon>Fungi</taxon>
        <taxon>Dikarya</taxon>
        <taxon>Ascomycota</taxon>
        <taxon>Pezizomycotina</taxon>
        <taxon>Sordariomycetes</taxon>
        <taxon>Sordariomycetidae</taxon>
        <taxon>Sordariales</taxon>
        <taxon>Chaetomiaceae</taxon>
        <taxon>Parachaetomium</taxon>
    </lineage>
</organism>
<comment type="subcellular location">
    <subcellularLocation>
        <location evidence="1">Cytoplasmic vesicle membrane</location>
        <topology evidence="1">Multi-pass membrane protein</topology>
    </subcellularLocation>
    <subcellularLocation>
        <location evidence="2">Endoplasmic reticulum membrane</location>
        <topology evidence="2">Multi-pass membrane protein</topology>
    </subcellularLocation>
    <subcellularLocation>
        <location evidence="4">Golgi apparatus membrane</location>
        <topology evidence="4">Multi-pass membrane protein</topology>
    </subcellularLocation>
    <subcellularLocation>
        <location evidence="3">Preautophagosomal structure membrane</location>
        <topology evidence="3">Multi-pass membrane protein</topology>
    </subcellularLocation>
</comment>
<dbReference type="GO" id="GO:0030659">
    <property type="term" value="C:cytoplasmic vesicle membrane"/>
    <property type="evidence" value="ECO:0007669"/>
    <property type="project" value="UniProtKB-SubCell"/>
</dbReference>
<evidence type="ECO:0000256" key="10">
    <source>
        <dbReference type="ARBA" id="ARBA00022989"/>
    </source>
</evidence>
<comment type="catalytic activity">
    <reaction evidence="17">
        <text>a 1,2-diacyl-sn-glycero-3-phosphoethanolamine(in) = a 1,2-diacyl-sn-glycero-3-phosphoethanolamine(out)</text>
        <dbReference type="Rhea" id="RHEA:38895"/>
        <dbReference type="ChEBI" id="CHEBI:64612"/>
    </reaction>
</comment>
<dbReference type="GO" id="GO:0005789">
    <property type="term" value="C:endoplasmic reticulum membrane"/>
    <property type="evidence" value="ECO:0007669"/>
    <property type="project" value="UniProtKB-SubCell"/>
</dbReference>
<gene>
    <name evidence="23" type="ORF">C8A01DRAFT_45750</name>
</gene>
<comment type="similarity">
    <text evidence="5">Belongs to the ATG9 family.</text>
</comment>
<dbReference type="Gene3D" id="1.50.40.10">
    <property type="entry name" value="Mitochondrial carrier domain"/>
    <property type="match status" value="2"/>
</dbReference>